<evidence type="ECO:0000313" key="7">
    <source>
        <dbReference type="Proteomes" id="UP001642484"/>
    </source>
</evidence>
<evidence type="ECO:0000256" key="4">
    <source>
        <dbReference type="ARBA" id="ARBA00022829"/>
    </source>
</evidence>
<evidence type="ECO:0000256" key="2">
    <source>
        <dbReference type="ARBA" id="ARBA00012489"/>
    </source>
</evidence>
<proteinExistence type="predicted"/>
<keyword evidence="7" id="KW-1185">Reference proteome</keyword>
<gene>
    <name evidence="6" type="ORF">CCMP2556_LOCUS1066</name>
</gene>
<organism evidence="6 7">
    <name type="scientific">Durusdinium trenchii</name>
    <dbReference type="NCBI Taxonomy" id="1381693"/>
    <lineage>
        <taxon>Eukaryota</taxon>
        <taxon>Sar</taxon>
        <taxon>Alveolata</taxon>
        <taxon>Dinophyceae</taxon>
        <taxon>Suessiales</taxon>
        <taxon>Symbiodiniaceae</taxon>
        <taxon>Durusdinium</taxon>
    </lineage>
</organism>
<accession>A0ABP0HCP2</accession>
<dbReference type="EMBL" id="CAXAMN010000336">
    <property type="protein sequence ID" value="CAK8987942.1"/>
    <property type="molecule type" value="Genomic_DNA"/>
</dbReference>
<evidence type="ECO:0000259" key="5">
    <source>
        <dbReference type="PROSITE" id="PS51700"/>
    </source>
</evidence>
<keyword evidence="4" id="KW-0159">Chromosome partition</keyword>
<evidence type="ECO:0000256" key="3">
    <source>
        <dbReference type="ARBA" id="ARBA00022801"/>
    </source>
</evidence>
<keyword evidence="3" id="KW-0378">Hydrolase</keyword>
<protein>
    <recommendedName>
        <fullName evidence="2">separase</fullName>
        <ecNumber evidence="2">3.4.22.49</ecNumber>
    </recommendedName>
</protein>
<evidence type="ECO:0000256" key="1">
    <source>
        <dbReference type="ARBA" id="ARBA00000451"/>
    </source>
</evidence>
<sequence length="1653" mass="182065">MPTPLEARAIGLGRCAKSTQHTSAADVPFIKAALNCGSKLHPAVVDEDPAHLCKHAATCLSMLSEANKADLPGLEGILQVGILLEERGEKRLAWEVLFGLVKHFSVNSDAAPDVYAHAVARASALSKVGAHVDLESIPVLCFNIRKCFLQALKKRTVCKKSPSARKLFDWLVHVTARLPPEGAHAVTCWCEVRQALQEGGQQVSHIFFDGISAEEQTQLLRLIGHHAKLVRPEAAEFAADVLQILVPQDLRHLQLLKPNEAAVWLKTLTATVDVLINLPTSQPKSLQVLDWTDDYLTTLSTAYPGDEATDSMQRIYLALFRSRLRAMEAFRKANSQIDLSRADIFEAWKKHIVWQFGHLAHQSRGKFSDGEELPSSLQPLFGLCGLLERTEQARAPCDCAPQTLELIRLQLPPGPLSALVALRQLQMHCSMLSGQVAEVAEVAGSASVASFGRLVMFLIADPDFRAAVDSVECFASSGSLLALRALHVQLERYISLLKTTRSWSPTDVGTLRILQAQASAQSLQMDPPDQICLQDTAHYACLALDEWQNYLGLDGTIDRRPMELVRALQPGRAIGHSSVLLRQLFDAAGLLEMLDLHGLSARSWALSLACAVCSYGSKALWWCTARLLEFLMRRRAAGDHLRIFARIVCVALLYRLAAACGRAATDHSVHFEANVALEWWEFAEVARAALGEAQSMPVLAQQISALSAMPERTVCSIWQSGGDSGSLGSLPKQMTKCDTTLRGQQDSLMFAEAFWAVAKWSAHWQDIRPGQCAGGSTISAQSAALRSLKLVFHCPKALPLQKPVAEDLLVRWPAVRSGLLQLRILYQVSLLYRHIGESDLAAACAECGLKLMSKKLCGDNRWKLRFLCMQARCSTSRLLNNPKESTVLGKIEELWNDRIKGHPAVALLPKKESMPITVDEEESATMPSELLALWVDASLSCASRRASLLRWLLKVSGTAPESGTLVFLTQLQMENSDGAESMQHVFREVGRYPPNSPKPRPLFQALAVISKAALNNSKKDNGAETTEFLKGSLCAAVLELERCCTALASPALLTDEVRELRSFDTLLLSVFALRGAVFTGDSAAASQSAHLLLDAANVPQRDLMDAPEEQTVSRSRSPRRGHGLVAFARARWQLCKQVVPFCSGASLIFLAELRAKQRRLEKLSDQCALGCLLDHSQLQSSHSVPIEDLCSGNWMSQLTPDMSLAWLQVDWRSQSLQITRSLDAGCGLPAHSKVLSQRVEVPSQLLHSLREDLQSLHELNSKKIRELWQREDKRSEAVRLEFWQSRKSFDGQLGRVAERIQKEVLRSERYLLAPWPQSEATRQRLLDALRAWLNEAEQLAKAANRNLRQQEPDPQHFFLLALLFIDCEHLEVSQLVSILGDLVDGSKSILRRLAYSMRRCRSELQALFKEPPEAPLLLYVDASMAQLPLEACPSLRHRNVVRGLAPNITLAALSSSEPTSTTGFFVIDPAEDCAAMVDVRQLLTSWTDGQAWHGHTGRLPEPARVLEELCKKDIFVYLGHGEKARHLLRQETLQVAGSSEKNSPACQAGLRSILMLLGCSSVKIQNASTFSQDESFGLVSSALLGGAPLVLGAQWDVLGGDLDKLASRLLQRWLKEGKPTRCGGLLAALKTLRPNCLLPNLTGAALVCYGIPV</sequence>
<dbReference type="PROSITE" id="PS51700">
    <property type="entry name" value="SEPARIN"/>
    <property type="match status" value="1"/>
</dbReference>
<reference evidence="6 7" key="1">
    <citation type="submission" date="2024-02" db="EMBL/GenBank/DDBJ databases">
        <authorList>
            <person name="Chen Y."/>
            <person name="Shah S."/>
            <person name="Dougan E. K."/>
            <person name="Thang M."/>
            <person name="Chan C."/>
        </authorList>
    </citation>
    <scope>NUCLEOTIDE SEQUENCE [LARGE SCALE GENOMIC DNA]</scope>
</reference>
<evidence type="ECO:0000313" key="6">
    <source>
        <dbReference type="EMBL" id="CAK8987942.1"/>
    </source>
</evidence>
<comment type="caution">
    <text evidence="6">The sequence shown here is derived from an EMBL/GenBank/DDBJ whole genome shotgun (WGS) entry which is preliminary data.</text>
</comment>
<dbReference type="Proteomes" id="UP001642484">
    <property type="component" value="Unassembled WGS sequence"/>
</dbReference>
<dbReference type="PANTHER" id="PTHR12792">
    <property type="entry name" value="EXTRA SPINDLE POLES 1-RELATED"/>
    <property type="match status" value="1"/>
</dbReference>
<feature type="domain" description="Peptidase C50" evidence="5">
    <location>
        <begin position="1460"/>
        <end position="1570"/>
    </location>
</feature>
<dbReference type="InterPro" id="IPR030397">
    <property type="entry name" value="SEPARIN_core_dom"/>
</dbReference>
<dbReference type="PANTHER" id="PTHR12792:SF0">
    <property type="entry name" value="SEPARIN"/>
    <property type="match status" value="1"/>
</dbReference>
<name>A0ABP0HCP2_9DINO</name>
<dbReference type="Pfam" id="PF03568">
    <property type="entry name" value="Separin_C"/>
    <property type="match status" value="1"/>
</dbReference>
<comment type="catalytic activity">
    <reaction evidence="1">
        <text>All bonds known to be hydrolyzed by this endopeptidase have arginine in P1 and an acidic residue in P4. P6 is often occupied by an acidic residue or by a hydroxy-amino-acid residue, the phosphorylation of which enhances cleavage.</text>
        <dbReference type="EC" id="3.4.22.49"/>
    </reaction>
</comment>
<dbReference type="InterPro" id="IPR005314">
    <property type="entry name" value="Peptidase_C50"/>
</dbReference>
<dbReference type="EC" id="3.4.22.49" evidence="2"/>